<dbReference type="OrthoDB" id="5983664at2759"/>
<reference evidence="3" key="1">
    <citation type="journal article" date="2017" name="bioRxiv">
        <title>Comparative analysis of the genomes of Stylophora pistillata and Acropora digitifera provides evidence for extensive differences between species of corals.</title>
        <authorList>
            <person name="Voolstra C.R."/>
            <person name="Li Y."/>
            <person name="Liew Y.J."/>
            <person name="Baumgarten S."/>
            <person name="Zoccola D."/>
            <person name="Flot J.-F."/>
            <person name="Tambutte S."/>
            <person name="Allemand D."/>
            <person name="Aranda M."/>
        </authorList>
    </citation>
    <scope>NUCLEOTIDE SEQUENCE [LARGE SCALE GENOMIC DNA]</scope>
</reference>
<keyword evidence="3" id="KW-1185">Reference proteome</keyword>
<comment type="caution">
    <text evidence="2">The sequence shown here is derived from an EMBL/GenBank/DDBJ whole genome shotgun (WGS) entry which is preliminary data.</text>
</comment>
<evidence type="ECO:0000313" key="2">
    <source>
        <dbReference type="EMBL" id="PFX33996.1"/>
    </source>
</evidence>
<dbReference type="PANTHER" id="PTHR10974">
    <property type="entry name" value="FI08016P-RELATED"/>
    <property type="match status" value="1"/>
</dbReference>
<evidence type="ECO:0000313" key="3">
    <source>
        <dbReference type="Proteomes" id="UP000225706"/>
    </source>
</evidence>
<dbReference type="SUPFAM" id="SSF53649">
    <property type="entry name" value="Alkaline phosphatase-like"/>
    <property type="match status" value="1"/>
</dbReference>
<feature type="transmembrane region" description="Helical" evidence="1">
    <location>
        <begin position="16"/>
        <end position="35"/>
    </location>
</feature>
<dbReference type="Pfam" id="PF02995">
    <property type="entry name" value="DUF229"/>
    <property type="match status" value="1"/>
</dbReference>
<dbReference type="AlphaFoldDB" id="A0A2B4SXD7"/>
<dbReference type="GO" id="GO:0005615">
    <property type="term" value="C:extracellular space"/>
    <property type="evidence" value="ECO:0007669"/>
    <property type="project" value="TreeGrafter"/>
</dbReference>
<dbReference type="EMBL" id="LSMT01000007">
    <property type="protein sequence ID" value="PFX33996.1"/>
    <property type="molecule type" value="Genomic_DNA"/>
</dbReference>
<keyword evidence="1" id="KW-0812">Transmembrane</keyword>
<dbReference type="InterPro" id="IPR017850">
    <property type="entry name" value="Alkaline_phosphatase_core_sf"/>
</dbReference>
<proteinExistence type="predicted"/>
<keyword evidence="1" id="KW-0472">Membrane</keyword>
<dbReference type="InterPro" id="IPR004245">
    <property type="entry name" value="DUF229"/>
</dbReference>
<sequence length="799" mass="90988">MLNISKIASKTSRGKILQMVTLVALSLLILNWYLFRNEIQWNYNINSENFINTTESPSICPTLSLQFNVRATYGLCKPHKSSQASCRFLQEIYGIKPELLQCKEKGAGDVCIMKMTRTKKRSKISFLCSQTLCRQGKSDSFKVLTVDPRTGLATIVNEFHSVRTLERGLPNIVKRNKQNKLNFVFIECTSHQGKGVSQLLPVDPDFTIKKTGTVRNKNHINVVVLLIDSISRAHFYRSLPRTIATFQNWREKPGSVPANVYDFELFQALHGHTAENTQALFTGNVFPIELKGTMPPVNMSAMFRHYDRAGYHTMYQEDLCWKGIWGLMVNLGVRRWSDLQGKMKNTFIDHTGLTHSSCKILSSLGVTTPFNGPYGDQICYNGKFQHSYFLRYTTDTLHAIKKSRNACPLFSYTSLSVAHDHRSIRTQTLDVGLENYVRAMAKEQNTLTVILADHGNTYTRYTAEFLEGRFEMYHPSLFMIVPDRVASLLGKKAISALRENQRRLVTMIDLHRSLMVLVNPLSGNVKPVGLFTHIAVNRTCDDLELRLPNLCVCEGWDVPADNDSSRIPIAEFAIGQLNSRLAEQIQNVSERSCQRLQPLWFENIRERNSKEDRSLITSMDIRVKAGDVAPQREDIFHVEVMTREKFGEKSLQMTLISFDRLTLFGKYADCADNGVDLKLCVCSQTAKQKKSIGAFSSEDWVHFGQRPAFRKLHNTTCLFLITRAFAKNKSNAYEVANLCRGQTYRVKLYVEQVTNMKFSCEVPLTLTVTPGNVLFAFSVRKHVSYWDANIKVTTEVEKN</sequence>
<keyword evidence="1" id="KW-1133">Transmembrane helix</keyword>
<name>A0A2B4SXD7_STYPI</name>
<accession>A0A2B4SXD7</accession>
<organism evidence="2 3">
    <name type="scientific">Stylophora pistillata</name>
    <name type="common">Smooth cauliflower coral</name>
    <dbReference type="NCBI Taxonomy" id="50429"/>
    <lineage>
        <taxon>Eukaryota</taxon>
        <taxon>Metazoa</taxon>
        <taxon>Cnidaria</taxon>
        <taxon>Anthozoa</taxon>
        <taxon>Hexacorallia</taxon>
        <taxon>Scleractinia</taxon>
        <taxon>Astrocoeniina</taxon>
        <taxon>Pocilloporidae</taxon>
        <taxon>Stylophora</taxon>
    </lineage>
</organism>
<gene>
    <name evidence="2" type="ORF">AWC38_SpisGene1072</name>
</gene>
<evidence type="ECO:0000256" key="1">
    <source>
        <dbReference type="SAM" id="Phobius"/>
    </source>
</evidence>
<dbReference type="PANTHER" id="PTHR10974:SF39">
    <property type="entry name" value="E2F TRANSCRIPTION FACTOR CC-MB DOMAIN-CONTAINING PROTEIN"/>
    <property type="match status" value="1"/>
</dbReference>
<dbReference type="Proteomes" id="UP000225706">
    <property type="component" value="Unassembled WGS sequence"/>
</dbReference>
<protein>
    <submittedName>
        <fullName evidence="2">Uncharacterized protein</fullName>
    </submittedName>
</protein>